<gene>
    <name evidence="2" type="ORF">FEQUK3_LOCUS2998</name>
</gene>
<comment type="caution">
    <text evidence="2">The sequence shown here is derived from an EMBL/GenBank/DDBJ whole genome shotgun (WGS) entry which is preliminary data.</text>
</comment>
<dbReference type="Proteomes" id="UP000693738">
    <property type="component" value="Unassembled WGS sequence"/>
</dbReference>
<evidence type="ECO:0000256" key="1">
    <source>
        <dbReference type="SAM" id="MobiDB-lite"/>
    </source>
</evidence>
<dbReference type="EMBL" id="CAJSTJ010000111">
    <property type="protein sequence ID" value="CAG7557286.1"/>
    <property type="molecule type" value="Genomic_DNA"/>
</dbReference>
<feature type="compositionally biased region" description="Polar residues" evidence="1">
    <location>
        <begin position="7"/>
        <end position="25"/>
    </location>
</feature>
<dbReference type="AlphaFoldDB" id="A0A8J2N894"/>
<name>A0A8J2N894_FUSEQ</name>
<proteinExistence type="predicted"/>
<protein>
    <submittedName>
        <fullName evidence="2">Uncharacterized protein</fullName>
    </submittedName>
</protein>
<organism evidence="2 3">
    <name type="scientific">Fusarium equiseti</name>
    <name type="common">Fusarium scirpi</name>
    <dbReference type="NCBI Taxonomy" id="61235"/>
    <lineage>
        <taxon>Eukaryota</taxon>
        <taxon>Fungi</taxon>
        <taxon>Dikarya</taxon>
        <taxon>Ascomycota</taxon>
        <taxon>Pezizomycotina</taxon>
        <taxon>Sordariomycetes</taxon>
        <taxon>Hypocreomycetidae</taxon>
        <taxon>Hypocreales</taxon>
        <taxon>Nectriaceae</taxon>
        <taxon>Fusarium</taxon>
        <taxon>Fusarium incarnatum-equiseti species complex</taxon>
    </lineage>
</organism>
<feature type="region of interest" description="Disordered" evidence="1">
    <location>
        <begin position="1"/>
        <end position="25"/>
    </location>
</feature>
<reference evidence="2" key="1">
    <citation type="submission" date="2021-05" db="EMBL/GenBank/DDBJ databases">
        <authorList>
            <person name="Khan N."/>
        </authorList>
    </citation>
    <scope>NUCLEOTIDE SEQUENCE</scope>
</reference>
<evidence type="ECO:0000313" key="3">
    <source>
        <dbReference type="Proteomes" id="UP000693738"/>
    </source>
</evidence>
<evidence type="ECO:0000313" key="2">
    <source>
        <dbReference type="EMBL" id="CAG7557286.1"/>
    </source>
</evidence>
<accession>A0A8J2N894</accession>
<sequence length="108" mass="12360">MDKDTHSSYASCESQSSLPSRSDSGSFVNEEYQFRLATFLNDSPEDDPFSPWSTYRGRSQPSSSFEHTFELWLYHIFPDLQHLHHNMPTHSRDVQIELAGIGAQFSSS</sequence>